<gene>
    <name evidence="6" type="ORF">CAAN4_A07360</name>
</gene>
<dbReference type="Pfam" id="PF02826">
    <property type="entry name" value="2-Hacid_dh_C"/>
    <property type="match status" value="1"/>
</dbReference>
<evidence type="ECO:0000313" key="7">
    <source>
        <dbReference type="Proteomes" id="UP001497600"/>
    </source>
</evidence>
<keyword evidence="1 3" id="KW-0560">Oxidoreductase</keyword>
<evidence type="ECO:0000259" key="4">
    <source>
        <dbReference type="Pfam" id="PF00389"/>
    </source>
</evidence>
<evidence type="ECO:0000256" key="1">
    <source>
        <dbReference type="ARBA" id="ARBA00023002"/>
    </source>
</evidence>
<keyword evidence="7" id="KW-1185">Reference proteome</keyword>
<accession>A0ABP0E968</accession>
<dbReference type="Gene3D" id="3.40.50.720">
    <property type="entry name" value="NAD(P)-binding Rossmann-like Domain"/>
    <property type="match status" value="2"/>
</dbReference>
<feature type="domain" description="D-isomer specific 2-hydroxyacid dehydrogenase NAD-binding" evidence="5">
    <location>
        <begin position="181"/>
        <end position="331"/>
    </location>
</feature>
<comment type="similarity">
    <text evidence="3">Belongs to the D-isomer specific 2-hydroxyacid dehydrogenase family.</text>
</comment>
<protein>
    <submittedName>
        <fullName evidence="6">2-hydroxyacid dehydrogenase YPL113C</fullName>
    </submittedName>
</protein>
<dbReference type="PANTHER" id="PTHR10996:SF178">
    <property type="entry name" value="2-HYDROXYACID DEHYDROGENASE YGL185C-RELATED"/>
    <property type="match status" value="1"/>
</dbReference>
<dbReference type="Pfam" id="PF00389">
    <property type="entry name" value="2-Hacid_dh"/>
    <property type="match status" value="1"/>
</dbReference>
<organism evidence="6 7">
    <name type="scientific">[Candida] anglica</name>
    <dbReference type="NCBI Taxonomy" id="148631"/>
    <lineage>
        <taxon>Eukaryota</taxon>
        <taxon>Fungi</taxon>
        <taxon>Dikarya</taxon>
        <taxon>Ascomycota</taxon>
        <taxon>Saccharomycotina</taxon>
        <taxon>Pichiomycetes</taxon>
        <taxon>Debaryomycetaceae</taxon>
        <taxon>Kurtzmaniella</taxon>
    </lineage>
</organism>
<name>A0ABP0E968_9ASCO</name>
<feature type="domain" description="D-isomer specific 2-hydroxyacid dehydrogenase catalytic" evidence="4">
    <location>
        <begin position="30"/>
        <end position="352"/>
    </location>
</feature>
<sequence>MAKPQVLFIGDLDKSLPEYQSFTEKFECIEYTITTKEQVIEDFKTKFQNIVAIYGAWLGFMPTGGFRNEVLGAAPASLKVISICSVGYDGYDGVAMRAKDMILTHVPSDGAAGPVADLVLYNALTSFRNFKMFEKSFLATNHTVVARANLASSDFNTTTGQIEQTRTIPYAFGEYFANRKVLSPQGHDVVIVGFGNIGQTIGARLSNIGMNIHYVKRTKLTDAEEKKLGYPVTYHSSIEAEGALNCDLVVIACPATPETKHLINKKVIDSFAKPFRIINIGRGSVIDEQALVDGLKADKILFAGLDVYEEEPKCHEELLTRDDVMLTPHIGASTADNFNYTTIVALKNIENVILEGGKGLDTVN</sequence>
<dbReference type="Proteomes" id="UP001497600">
    <property type="component" value="Chromosome A"/>
</dbReference>
<evidence type="ECO:0000313" key="6">
    <source>
        <dbReference type="EMBL" id="CAK7893454.1"/>
    </source>
</evidence>
<dbReference type="InterPro" id="IPR006139">
    <property type="entry name" value="D-isomer_2_OHA_DH_cat_dom"/>
</dbReference>
<reference evidence="6 7" key="1">
    <citation type="submission" date="2024-01" db="EMBL/GenBank/DDBJ databases">
        <authorList>
            <consortium name="Genoscope - CEA"/>
            <person name="William W."/>
        </authorList>
    </citation>
    <scope>NUCLEOTIDE SEQUENCE [LARGE SCALE GENOMIC DNA]</scope>
    <source>
        <strain evidence="6 7">29B2s-10</strain>
    </source>
</reference>
<keyword evidence="2" id="KW-0520">NAD</keyword>
<dbReference type="SUPFAM" id="SSF52283">
    <property type="entry name" value="Formate/glycerate dehydrogenase catalytic domain-like"/>
    <property type="match status" value="1"/>
</dbReference>
<evidence type="ECO:0000256" key="2">
    <source>
        <dbReference type="ARBA" id="ARBA00023027"/>
    </source>
</evidence>
<dbReference type="SUPFAM" id="SSF51735">
    <property type="entry name" value="NAD(P)-binding Rossmann-fold domains"/>
    <property type="match status" value="1"/>
</dbReference>
<dbReference type="PANTHER" id="PTHR10996">
    <property type="entry name" value="2-HYDROXYACID DEHYDROGENASE-RELATED"/>
    <property type="match status" value="1"/>
</dbReference>
<dbReference type="InterPro" id="IPR006140">
    <property type="entry name" value="D-isomer_DH_NAD-bd"/>
</dbReference>
<evidence type="ECO:0000259" key="5">
    <source>
        <dbReference type="Pfam" id="PF02826"/>
    </source>
</evidence>
<evidence type="ECO:0000256" key="3">
    <source>
        <dbReference type="RuleBase" id="RU003719"/>
    </source>
</evidence>
<dbReference type="InterPro" id="IPR050223">
    <property type="entry name" value="D-isomer_2-hydroxyacid_DH"/>
</dbReference>
<proteinExistence type="inferred from homology"/>
<dbReference type="InterPro" id="IPR036291">
    <property type="entry name" value="NAD(P)-bd_dom_sf"/>
</dbReference>
<dbReference type="EMBL" id="OZ004253">
    <property type="protein sequence ID" value="CAK7893454.1"/>
    <property type="molecule type" value="Genomic_DNA"/>
</dbReference>